<dbReference type="InterPro" id="IPR023772">
    <property type="entry name" value="DNA-bd_HTH_TetR-type_CS"/>
</dbReference>
<evidence type="ECO:0000256" key="3">
    <source>
        <dbReference type="ARBA" id="ARBA00023163"/>
    </source>
</evidence>
<gene>
    <name evidence="6" type="ORF">K1Y72_00295</name>
</gene>
<protein>
    <submittedName>
        <fullName evidence="6">TetR/AcrR family transcriptional regulator</fullName>
    </submittedName>
</protein>
<dbReference type="PANTHER" id="PTHR30055:SF148">
    <property type="entry name" value="TETR-FAMILY TRANSCRIPTIONAL REGULATOR"/>
    <property type="match status" value="1"/>
</dbReference>
<dbReference type="PROSITE" id="PS50977">
    <property type="entry name" value="HTH_TETR_2"/>
    <property type="match status" value="1"/>
</dbReference>
<dbReference type="PANTHER" id="PTHR30055">
    <property type="entry name" value="HTH-TYPE TRANSCRIPTIONAL REGULATOR RUTR"/>
    <property type="match status" value="1"/>
</dbReference>
<dbReference type="InterPro" id="IPR009057">
    <property type="entry name" value="Homeodomain-like_sf"/>
</dbReference>
<reference evidence="6 7" key="1">
    <citation type="submission" date="2021-07" db="EMBL/GenBank/DDBJ databases">
        <title>Actinomadura sp. PM05-2 isolated from lichen.</title>
        <authorList>
            <person name="Somphong A."/>
            <person name="Phongsopitanun W."/>
            <person name="Tanasupawat S."/>
            <person name="Peongsungnone V."/>
        </authorList>
    </citation>
    <scope>NUCLEOTIDE SEQUENCE [LARGE SCALE GENOMIC DNA]</scope>
    <source>
        <strain evidence="6 7">PM05-2</strain>
    </source>
</reference>
<evidence type="ECO:0000259" key="5">
    <source>
        <dbReference type="PROSITE" id="PS50977"/>
    </source>
</evidence>
<feature type="domain" description="HTH tetR-type" evidence="5">
    <location>
        <begin position="15"/>
        <end position="76"/>
    </location>
</feature>
<dbReference type="InterPro" id="IPR050109">
    <property type="entry name" value="HTH-type_TetR-like_transc_reg"/>
</dbReference>
<keyword evidence="7" id="KW-1185">Reference proteome</keyword>
<comment type="caution">
    <text evidence="6">The sequence shown here is derived from an EMBL/GenBank/DDBJ whole genome shotgun (WGS) entry which is preliminary data.</text>
</comment>
<organism evidence="6 7">
    <name type="scientific">Actinomadura parmotrematis</name>
    <dbReference type="NCBI Taxonomy" id="2864039"/>
    <lineage>
        <taxon>Bacteria</taxon>
        <taxon>Bacillati</taxon>
        <taxon>Actinomycetota</taxon>
        <taxon>Actinomycetes</taxon>
        <taxon>Streptosporangiales</taxon>
        <taxon>Thermomonosporaceae</taxon>
        <taxon>Actinomadura</taxon>
    </lineage>
</organism>
<dbReference type="SUPFAM" id="SSF48498">
    <property type="entry name" value="Tetracyclin repressor-like, C-terminal domain"/>
    <property type="match status" value="1"/>
</dbReference>
<evidence type="ECO:0000256" key="4">
    <source>
        <dbReference type="PROSITE-ProRule" id="PRU00335"/>
    </source>
</evidence>
<evidence type="ECO:0000256" key="1">
    <source>
        <dbReference type="ARBA" id="ARBA00023015"/>
    </source>
</evidence>
<dbReference type="Proteomes" id="UP000774570">
    <property type="component" value="Unassembled WGS sequence"/>
</dbReference>
<keyword evidence="3" id="KW-0804">Transcription</keyword>
<feature type="DNA-binding region" description="H-T-H motif" evidence="4">
    <location>
        <begin position="39"/>
        <end position="58"/>
    </location>
</feature>
<dbReference type="PROSITE" id="PS01081">
    <property type="entry name" value="HTH_TETR_1"/>
    <property type="match status" value="1"/>
</dbReference>
<keyword evidence="2 4" id="KW-0238">DNA-binding</keyword>
<sequence>MTQTTARPPGRPRSERAEKAILEATLDLLGEESGVAGVSIEAVAARAGVGKTTIYRRWANKEALIVSALAYGKDPLPEPPGHSARADLLELVRALAAGRNGPHGRCFHNVVGGAEKFPALYERYQHDVIEPRRELMRGVLRRWVERGEFRPDLDLDVVVTLLVGAATLKTAEEVLPADWPEQVVATLLHGIAL</sequence>
<evidence type="ECO:0000313" key="6">
    <source>
        <dbReference type="EMBL" id="MBW8480785.1"/>
    </source>
</evidence>
<name>A0ABS7FK98_9ACTN</name>
<dbReference type="EMBL" id="JAIBOA010000001">
    <property type="protein sequence ID" value="MBW8480785.1"/>
    <property type="molecule type" value="Genomic_DNA"/>
</dbReference>
<dbReference type="Pfam" id="PF00440">
    <property type="entry name" value="TetR_N"/>
    <property type="match status" value="1"/>
</dbReference>
<proteinExistence type="predicted"/>
<dbReference type="SUPFAM" id="SSF46689">
    <property type="entry name" value="Homeodomain-like"/>
    <property type="match status" value="1"/>
</dbReference>
<dbReference type="Pfam" id="PF16859">
    <property type="entry name" value="TetR_C_11"/>
    <property type="match status" value="1"/>
</dbReference>
<dbReference type="InterPro" id="IPR011075">
    <property type="entry name" value="TetR_C"/>
</dbReference>
<evidence type="ECO:0000256" key="2">
    <source>
        <dbReference type="ARBA" id="ARBA00023125"/>
    </source>
</evidence>
<evidence type="ECO:0000313" key="7">
    <source>
        <dbReference type="Proteomes" id="UP000774570"/>
    </source>
</evidence>
<dbReference type="Gene3D" id="1.10.10.60">
    <property type="entry name" value="Homeodomain-like"/>
    <property type="match status" value="1"/>
</dbReference>
<dbReference type="RefSeq" id="WP_220162049.1">
    <property type="nucleotide sequence ID" value="NZ_JAIBOA010000001.1"/>
</dbReference>
<dbReference type="InterPro" id="IPR036271">
    <property type="entry name" value="Tet_transcr_reg_TetR-rel_C_sf"/>
</dbReference>
<accession>A0ABS7FK98</accession>
<dbReference type="Gene3D" id="1.10.357.10">
    <property type="entry name" value="Tetracycline Repressor, domain 2"/>
    <property type="match status" value="1"/>
</dbReference>
<dbReference type="InterPro" id="IPR001647">
    <property type="entry name" value="HTH_TetR"/>
</dbReference>
<keyword evidence="1" id="KW-0805">Transcription regulation</keyword>